<keyword evidence="3" id="KW-0276">Fatty acid metabolism</keyword>
<evidence type="ECO:0000256" key="2">
    <source>
        <dbReference type="ARBA" id="ARBA00022598"/>
    </source>
</evidence>
<dbReference type="eggNOG" id="COG1022">
    <property type="taxonomic scope" value="Bacteria"/>
</dbReference>
<dbReference type="EMBL" id="AVPJ01000008">
    <property type="protein sequence ID" value="KGN32110.1"/>
    <property type="molecule type" value="Genomic_DNA"/>
</dbReference>
<keyword evidence="2" id="KW-0436">Ligase</keyword>
<dbReference type="RefSeq" id="WP_035916420.1">
    <property type="nucleotide sequence ID" value="NZ_AVPJ01000008.1"/>
</dbReference>
<name>A0A0A0J437_9MICO</name>
<keyword evidence="8" id="KW-1185">Reference proteome</keyword>
<evidence type="ECO:0000256" key="5">
    <source>
        <dbReference type="ARBA" id="ARBA00032875"/>
    </source>
</evidence>
<dbReference type="InterPro" id="IPR042099">
    <property type="entry name" value="ANL_N_sf"/>
</dbReference>
<dbReference type="OrthoDB" id="9803968at2"/>
<sequence length="594" mass="63116">MAHPTTWPRTLTEAFQKTAAANPTKLALIPTADAAPVTWGEWAARAEKCAGGLAALGVQHGDTVGIMLTNRPEFHIVDAAAMHLGAAAFSVYNTNPAEVIAHQFGNAGNRVVITEKAFLPIVRAAISQGGQVEHVVVIDGDDTDAGSDVITLAQLESSTPAEFDFAAAWQAVQPDDVLTIIYTSGTTGMPKGVELTHNNLISNIRGTAETLPQDLRVLSYLPDAHIVNRYLCQYAPMLLGGEVHTLANGKLLVDALKQVRPTFFVGVPQVWYKVKAGIEAKLAAEEGAKGRLVNWAVDTGKRFVRHESDGTPVPGKLAFQHKVAEKLLHKIREAAGLDQLFTAFTGAAPIAPEALEYIAALGVPIIEGWGMSEVSAVATFNRHGHRKFGTVGPATPGIQIALAEDGEVLVKGPSVMPGYRGDAEKTAETIDADGWLHTGDIGVLDEDSHLRIVDRKKEIIISTGGKNMSPSQIEGALRVALPILGAAVAIGDARPYITALLTLDPDAAAAFAAKHGIANASIAELSANSLVREHIEAGVAAANKNLSKVEQVQYWSLLPTTWEPGGDELTPTMKLKRGPITSKYSDVIESNYSR</sequence>
<proteinExistence type="inferred from homology"/>
<dbReference type="PROSITE" id="PS00455">
    <property type="entry name" value="AMP_BINDING"/>
    <property type="match status" value="1"/>
</dbReference>
<accession>A0A0A0J437</accession>
<keyword evidence="4" id="KW-0443">Lipid metabolism</keyword>
<dbReference type="Gene3D" id="3.40.50.12780">
    <property type="entry name" value="N-terminal domain of ligase-like"/>
    <property type="match status" value="1"/>
</dbReference>
<reference evidence="7 8" key="1">
    <citation type="submission" date="2013-08" db="EMBL/GenBank/DDBJ databases">
        <title>The genome sequence of Knoellia sinensis.</title>
        <authorList>
            <person name="Zhu W."/>
            <person name="Wang G."/>
        </authorList>
    </citation>
    <scope>NUCLEOTIDE SEQUENCE [LARGE SCALE GENOMIC DNA]</scope>
    <source>
        <strain evidence="7 8">KCTC 19936</strain>
    </source>
</reference>
<evidence type="ECO:0000256" key="4">
    <source>
        <dbReference type="ARBA" id="ARBA00023098"/>
    </source>
</evidence>
<evidence type="ECO:0000256" key="3">
    <source>
        <dbReference type="ARBA" id="ARBA00022832"/>
    </source>
</evidence>
<dbReference type="AlphaFoldDB" id="A0A0A0J437"/>
<dbReference type="InterPro" id="IPR000873">
    <property type="entry name" value="AMP-dep_synth/lig_dom"/>
</dbReference>
<evidence type="ECO:0000313" key="7">
    <source>
        <dbReference type="EMBL" id="KGN32110.1"/>
    </source>
</evidence>
<evidence type="ECO:0000256" key="1">
    <source>
        <dbReference type="ARBA" id="ARBA00006432"/>
    </source>
</evidence>
<dbReference type="GO" id="GO:0016020">
    <property type="term" value="C:membrane"/>
    <property type="evidence" value="ECO:0007669"/>
    <property type="project" value="TreeGrafter"/>
</dbReference>
<organism evidence="7 8">
    <name type="scientific">Knoellia sinensis KCTC 19936</name>
    <dbReference type="NCBI Taxonomy" id="1385520"/>
    <lineage>
        <taxon>Bacteria</taxon>
        <taxon>Bacillati</taxon>
        <taxon>Actinomycetota</taxon>
        <taxon>Actinomycetes</taxon>
        <taxon>Micrococcales</taxon>
        <taxon>Intrasporangiaceae</taxon>
        <taxon>Knoellia</taxon>
    </lineage>
</organism>
<dbReference type="Pfam" id="PF00501">
    <property type="entry name" value="AMP-binding"/>
    <property type="match status" value="1"/>
</dbReference>
<comment type="similarity">
    <text evidence="1">Belongs to the ATP-dependent AMP-binding enzyme family.</text>
</comment>
<dbReference type="Pfam" id="PF23562">
    <property type="entry name" value="AMP-binding_C_3"/>
    <property type="match status" value="1"/>
</dbReference>
<dbReference type="CDD" id="cd05907">
    <property type="entry name" value="VL_LC_FACS_like"/>
    <property type="match status" value="1"/>
</dbReference>
<dbReference type="PANTHER" id="PTHR43272:SF32">
    <property type="entry name" value="AMP-DEPENDENT SYNTHETASE_LIGASE DOMAIN-CONTAINING PROTEIN"/>
    <property type="match status" value="1"/>
</dbReference>
<dbReference type="STRING" id="1385520.N802_10965"/>
<dbReference type="InterPro" id="IPR020845">
    <property type="entry name" value="AMP-binding_CS"/>
</dbReference>
<dbReference type="SUPFAM" id="SSF56801">
    <property type="entry name" value="Acetyl-CoA synthetase-like"/>
    <property type="match status" value="1"/>
</dbReference>
<feature type="domain" description="AMP-dependent synthetase/ligase" evidence="6">
    <location>
        <begin position="15"/>
        <end position="419"/>
    </location>
</feature>
<dbReference type="Proteomes" id="UP000030002">
    <property type="component" value="Unassembled WGS sequence"/>
</dbReference>
<comment type="caution">
    <text evidence="7">The sequence shown here is derived from an EMBL/GenBank/DDBJ whole genome shotgun (WGS) entry which is preliminary data.</text>
</comment>
<evidence type="ECO:0000313" key="8">
    <source>
        <dbReference type="Proteomes" id="UP000030002"/>
    </source>
</evidence>
<dbReference type="PANTHER" id="PTHR43272">
    <property type="entry name" value="LONG-CHAIN-FATTY-ACID--COA LIGASE"/>
    <property type="match status" value="1"/>
</dbReference>
<dbReference type="GO" id="GO:0004467">
    <property type="term" value="F:long-chain fatty acid-CoA ligase activity"/>
    <property type="evidence" value="ECO:0007669"/>
    <property type="project" value="TreeGrafter"/>
</dbReference>
<protein>
    <recommendedName>
        <fullName evidence="5">Acyl-CoA synthetase</fullName>
    </recommendedName>
</protein>
<evidence type="ECO:0000259" key="6">
    <source>
        <dbReference type="Pfam" id="PF00501"/>
    </source>
</evidence>
<gene>
    <name evidence="7" type="ORF">N802_10965</name>
</gene>